<evidence type="ECO:0000313" key="2">
    <source>
        <dbReference type="EMBL" id="TXL61947.1"/>
    </source>
</evidence>
<organism evidence="2 3">
    <name type="scientific">Aeromicrobium terrae</name>
    <dbReference type="NCBI Taxonomy" id="2498846"/>
    <lineage>
        <taxon>Bacteria</taxon>
        <taxon>Bacillati</taxon>
        <taxon>Actinomycetota</taxon>
        <taxon>Actinomycetes</taxon>
        <taxon>Propionibacteriales</taxon>
        <taxon>Nocardioidaceae</taxon>
        <taxon>Aeromicrobium</taxon>
    </lineage>
</organism>
<accession>A0A5C8NLK7</accession>
<proteinExistence type="predicted"/>
<comment type="caution">
    <text evidence="2">The sequence shown here is derived from an EMBL/GenBank/DDBJ whole genome shotgun (WGS) entry which is preliminary data.</text>
</comment>
<feature type="transmembrane region" description="Helical" evidence="1">
    <location>
        <begin position="180"/>
        <end position="198"/>
    </location>
</feature>
<feature type="transmembrane region" description="Helical" evidence="1">
    <location>
        <begin position="97"/>
        <end position="119"/>
    </location>
</feature>
<keyword evidence="3" id="KW-1185">Reference proteome</keyword>
<keyword evidence="1" id="KW-0472">Membrane</keyword>
<feature type="transmembrane region" description="Helical" evidence="1">
    <location>
        <begin position="204"/>
        <end position="224"/>
    </location>
</feature>
<evidence type="ECO:0000256" key="1">
    <source>
        <dbReference type="SAM" id="Phobius"/>
    </source>
</evidence>
<dbReference type="AlphaFoldDB" id="A0A5C8NLK7"/>
<protein>
    <submittedName>
        <fullName evidence="2">DUF4386 family protein</fullName>
    </submittedName>
</protein>
<dbReference type="EMBL" id="VDUX01000002">
    <property type="protein sequence ID" value="TXL61947.1"/>
    <property type="molecule type" value="Genomic_DNA"/>
</dbReference>
<feature type="transmembrane region" description="Helical" evidence="1">
    <location>
        <begin position="155"/>
        <end position="173"/>
    </location>
</feature>
<dbReference type="OrthoDB" id="5066337at2"/>
<sequence>MSTIHTETAGRTSDRLDSSRGRWPLIGAAAGITGFIATLVTDVHVNGDDKATAALVDEISRGKAHVSLVAGFITVTLLVVLAAAWRRHVEPRVAGSTAARVVSNGFLLSAAALALGYGWKGSLAVYLDGGINDKVGGFDREGLYVTYVLNDFGSYIGWLGVVIALGAIAFMAFRERTVSRWIGVVATIPVLAVTAMAVGTGLPGFPGVAGPPALAIVFAGLAFGKSTITR</sequence>
<keyword evidence="1" id="KW-1133">Transmembrane helix</keyword>
<keyword evidence="1" id="KW-0812">Transmembrane</keyword>
<name>A0A5C8NLK7_9ACTN</name>
<reference evidence="2 3" key="1">
    <citation type="submission" date="2019-06" db="EMBL/GenBank/DDBJ databases">
        <title>Aeromicrobium sp. nov., isolated from a maize field.</title>
        <authorList>
            <person name="Lin S.-Y."/>
            <person name="Tsai C.-F."/>
            <person name="Young C.-C."/>
        </authorList>
    </citation>
    <scope>NUCLEOTIDE SEQUENCE [LARGE SCALE GENOMIC DNA]</scope>
    <source>
        <strain evidence="2 3">CC-CFT486</strain>
    </source>
</reference>
<feature type="transmembrane region" description="Helical" evidence="1">
    <location>
        <begin position="65"/>
        <end position="85"/>
    </location>
</feature>
<feature type="transmembrane region" description="Helical" evidence="1">
    <location>
        <begin position="25"/>
        <end position="45"/>
    </location>
</feature>
<dbReference type="RefSeq" id="WP_147684156.1">
    <property type="nucleotide sequence ID" value="NZ_VDUX01000002.1"/>
</dbReference>
<evidence type="ECO:0000313" key="3">
    <source>
        <dbReference type="Proteomes" id="UP000321571"/>
    </source>
</evidence>
<dbReference type="Proteomes" id="UP000321571">
    <property type="component" value="Unassembled WGS sequence"/>
</dbReference>
<gene>
    <name evidence="2" type="ORF">FHP06_04325</name>
</gene>